<sequence length="475" mass="53234">MMIQKCGKYLMLIVGGTVIPQLAFAHAGHRGYVMLLPTELFMVGGAVVVALTFAAMIFVTRKSTSGKFLISETSDIEIQPKFWVSLLSLLMLLLLVWIGFTGNRDPMKNLLTMTVWVFWWIGLTMATAVFGNIWGIVSPWPALLKLLSKFQKISIFTQRSLENSKSLAYWPATLLFFGFAWLELIHPSPMDPEVLAKYILLYLFITTLGIILFGGKSWLKMGEPFTVFFRMVGWLSPIYWKSSVEKNEEFTQQISIRWPCAGLLRSESLPTGGVAFVLLVLSTVSFDGLSKTFWWLSIVGVNPLEFPGRTAMILPNTLGLCSTFLLFLVVFYATQGLASRLNQEVQQTSSFIYSMIPIAFGYHFAHYLPTFLVDIQYAFIALSDPFGVGWNLFGTAEWTVTSSYLTNYDSVVLIWLLQVLSIVLAHVGAVIVSHLLHLHESESLQKSMMGQVPATLLMIGYTVFGLWLLSTPVVS</sequence>
<evidence type="ECO:0000256" key="1">
    <source>
        <dbReference type="SAM" id="Phobius"/>
    </source>
</evidence>
<evidence type="ECO:0000313" key="2">
    <source>
        <dbReference type="EMBL" id="SUZ55193.1"/>
    </source>
</evidence>
<name>A0A381NNS4_9ZZZZ</name>
<accession>A0A381NNS4</accession>
<dbReference type="EMBL" id="UINC01000432">
    <property type="protein sequence ID" value="SUZ55193.1"/>
    <property type="molecule type" value="Genomic_DNA"/>
</dbReference>
<feature type="transmembrane region" description="Helical" evidence="1">
    <location>
        <begin position="120"/>
        <end position="147"/>
    </location>
</feature>
<proteinExistence type="predicted"/>
<feature type="transmembrane region" description="Helical" evidence="1">
    <location>
        <begin position="317"/>
        <end position="338"/>
    </location>
</feature>
<keyword evidence="1" id="KW-1133">Transmembrane helix</keyword>
<organism evidence="2">
    <name type="scientific">marine metagenome</name>
    <dbReference type="NCBI Taxonomy" id="408172"/>
    <lineage>
        <taxon>unclassified sequences</taxon>
        <taxon>metagenomes</taxon>
        <taxon>ecological metagenomes</taxon>
    </lineage>
</organism>
<protein>
    <recommendedName>
        <fullName evidence="3">Fenitrothion hydrolase</fullName>
    </recommendedName>
</protein>
<feature type="transmembrane region" description="Helical" evidence="1">
    <location>
        <begin position="448"/>
        <end position="469"/>
    </location>
</feature>
<keyword evidence="1" id="KW-0812">Transmembrane</keyword>
<dbReference type="AlphaFoldDB" id="A0A381NNS4"/>
<reference evidence="2" key="1">
    <citation type="submission" date="2018-05" db="EMBL/GenBank/DDBJ databases">
        <authorList>
            <person name="Lanie J.A."/>
            <person name="Ng W.-L."/>
            <person name="Kazmierczak K.M."/>
            <person name="Andrzejewski T.M."/>
            <person name="Davidsen T.M."/>
            <person name="Wayne K.J."/>
            <person name="Tettelin H."/>
            <person name="Glass J.I."/>
            <person name="Rusch D."/>
            <person name="Podicherti R."/>
            <person name="Tsui H.-C.T."/>
            <person name="Winkler M.E."/>
        </authorList>
    </citation>
    <scope>NUCLEOTIDE SEQUENCE</scope>
</reference>
<keyword evidence="1" id="KW-0472">Membrane</keyword>
<evidence type="ECO:0008006" key="3">
    <source>
        <dbReference type="Google" id="ProtNLM"/>
    </source>
</evidence>
<feature type="transmembrane region" description="Helical" evidence="1">
    <location>
        <begin position="41"/>
        <end position="61"/>
    </location>
</feature>
<feature type="transmembrane region" description="Helical" evidence="1">
    <location>
        <begin position="412"/>
        <end position="436"/>
    </location>
</feature>
<feature type="transmembrane region" description="Helical" evidence="1">
    <location>
        <begin position="82"/>
        <end position="100"/>
    </location>
</feature>
<gene>
    <name evidence="2" type="ORF">METZ01_LOCUS8047</name>
</gene>
<feature type="transmembrane region" description="Helical" evidence="1">
    <location>
        <begin position="198"/>
        <end position="215"/>
    </location>
</feature>
<feature type="transmembrane region" description="Helical" evidence="1">
    <location>
        <begin position="274"/>
        <end position="297"/>
    </location>
</feature>
<feature type="transmembrane region" description="Helical" evidence="1">
    <location>
        <begin position="167"/>
        <end position="186"/>
    </location>
</feature>